<evidence type="ECO:0000313" key="4">
    <source>
        <dbReference type="RefSeq" id="XP_025419150.1"/>
    </source>
</evidence>
<dbReference type="InterPro" id="IPR036846">
    <property type="entry name" value="GM2-AP_sf"/>
</dbReference>
<evidence type="ECO:0000256" key="1">
    <source>
        <dbReference type="ARBA" id="ARBA00022729"/>
    </source>
</evidence>
<dbReference type="RefSeq" id="XP_025419150.1">
    <property type="nucleotide sequence ID" value="XM_025563365.1"/>
</dbReference>
<dbReference type="GeneID" id="112689587"/>
<protein>
    <submittedName>
        <fullName evidence="4">Uncharacterized protein LOC112689587</fullName>
    </submittedName>
</protein>
<sequence length="240" mass="27657">MFNLLFHRDAVVIIECTLSSFCTDCQNSLKSNLKVKITRCVHYVYLFGIQLRYKPLFNTMILGILLIFFVSWHTTKANYAMIIEELSICAPNSKIVTNYTYTSATRKGPVGQYEILEDIESNSNIQVSTSAQYNSYTGFPLKIPRFNVTKISFCTFISIDSYILPYFRQFIDLEKHCPLKQGVYMIHRSSILSNKKCFIPYGCWNFEIKLWKNGKTFGCLHVLVQILPSLNSVNLKCNKG</sequence>
<keyword evidence="2" id="KW-1133">Transmembrane helix</keyword>
<gene>
    <name evidence="4" type="primary">LOC112689587</name>
</gene>
<accession>A0A8B8G8S8</accession>
<keyword evidence="3" id="KW-1185">Reference proteome</keyword>
<dbReference type="OrthoDB" id="6626749at2759"/>
<keyword evidence="2" id="KW-0472">Membrane</keyword>
<name>A0A8B8G8S8_9HEMI</name>
<evidence type="ECO:0000313" key="3">
    <source>
        <dbReference type="Proteomes" id="UP000694846"/>
    </source>
</evidence>
<organism evidence="3 4">
    <name type="scientific">Sipha flava</name>
    <name type="common">yellow sugarcane aphid</name>
    <dbReference type="NCBI Taxonomy" id="143950"/>
    <lineage>
        <taxon>Eukaryota</taxon>
        <taxon>Metazoa</taxon>
        <taxon>Ecdysozoa</taxon>
        <taxon>Arthropoda</taxon>
        <taxon>Hexapoda</taxon>
        <taxon>Insecta</taxon>
        <taxon>Pterygota</taxon>
        <taxon>Neoptera</taxon>
        <taxon>Paraneoptera</taxon>
        <taxon>Hemiptera</taxon>
        <taxon>Sternorrhyncha</taxon>
        <taxon>Aphidomorpha</taxon>
        <taxon>Aphidoidea</taxon>
        <taxon>Aphididae</taxon>
        <taxon>Sipha</taxon>
    </lineage>
</organism>
<reference evidence="4" key="1">
    <citation type="submission" date="2025-08" db="UniProtKB">
        <authorList>
            <consortium name="RefSeq"/>
        </authorList>
    </citation>
    <scope>IDENTIFICATION</scope>
</reference>
<keyword evidence="2" id="KW-0812">Transmembrane</keyword>
<dbReference type="AlphaFoldDB" id="A0A8B8G8S8"/>
<feature type="transmembrane region" description="Helical" evidence="2">
    <location>
        <begin position="56"/>
        <end position="74"/>
    </location>
</feature>
<evidence type="ECO:0000256" key="2">
    <source>
        <dbReference type="SAM" id="Phobius"/>
    </source>
</evidence>
<dbReference type="Gene3D" id="2.70.220.10">
    <property type="entry name" value="Ganglioside GM2 activator"/>
    <property type="match status" value="1"/>
</dbReference>
<keyword evidence="1" id="KW-0732">Signal</keyword>
<dbReference type="Proteomes" id="UP000694846">
    <property type="component" value="Unplaced"/>
</dbReference>
<proteinExistence type="predicted"/>